<reference evidence="3" key="1">
    <citation type="journal article" date="2019" name="Curr. Biol.">
        <title>Genome Sequence of Striga asiatica Provides Insight into the Evolution of Plant Parasitism.</title>
        <authorList>
            <person name="Yoshida S."/>
            <person name="Kim S."/>
            <person name="Wafula E.K."/>
            <person name="Tanskanen J."/>
            <person name="Kim Y.M."/>
            <person name="Honaas L."/>
            <person name="Yang Z."/>
            <person name="Spallek T."/>
            <person name="Conn C.E."/>
            <person name="Ichihashi Y."/>
            <person name="Cheong K."/>
            <person name="Cui S."/>
            <person name="Der J.P."/>
            <person name="Gundlach H."/>
            <person name="Jiao Y."/>
            <person name="Hori C."/>
            <person name="Ishida J.K."/>
            <person name="Kasahara H."/>
            <person name="Kiba T."/>
            <person name="Kim M.S."/>
            <person name="Koo N."/>
            <person name="Laohavisit A."/>
            <person name="Lee Y.H."/>
            <person name="Lumba S."/>
            <person name="McCourt P."/>
            <person name="Mortimer J.C."/>
            <person name="Mutuku J.M."/>
            <person name="Nomura T."/>
            <person name="Sasaki-Sekimoto Y."/>
            <person name="Seto Y."/>
            <person name="Wang Y."/>
            <person name="Wakatake T."/>
            <person name="Sakakibara H."/>
            <person name="Demura T."/>
            <person name="Yamaguchi S."/>
            <person name="Yoneyama K."/>
            <person name="Manabe R.I."/>
            <person name="Nelson D.C."/>
            <person name="Schulman A.H."/>
            <person name="Timko M.P."/>
            <person name="dePamphilis C.W."/>
            <person name="Choi D."/>
            <person name="Shirasu K."/>
        </authorList>
    </citation>
    <scope>NUCLEOTIDE SEQUENCE [LARGE SCALE GENOMIC DNA]</scope>
    <source>
        <strain evidence="3">cv. UVA1</strain>
    </source>
</reference>
<dbReference type="AlphaFoldDB" id="A0A5A7Q056"/>
<gene>
    <name evidence="2" type="ORF">STAS_14752</name>
</gene>
<evidence type="ECO:0000313" key="3">
    <source>
        <dbReference type="Proteomes" id="UP000325081"/>
    </source>
</evidence>
<keyword evidence="3" id="KW-1185">Reference proteome</keyword>
<accession>A0A5A7Q056</accession>
<dbReference type="Proteomes" id="UP000325081">
    <property type="component" value="Unassembled WGS sequence"/>
</dbReference>
<proteinExistence type="predicted"/>
<feature type="region of interest" description="Disordered" evidence="1">
    <location>
        <begin position="1"/>
        <end position="34"/>
    </location>
</feature>
<sequence>MTKKKEDINLSSLSTSSGQNYFRTAPSVDESPSASLCGLSQTAMEAASYLPFFISLRRAKGTSTSSQQKVWKEEAISGAGRELAWTKIESYSNFSRSNSMPREVITKGRAARQVTAFLKSVWKHRKKDSDQEIQSIPK</sequence>
<evidence type="ECO:0000256" key="1">
    <source>
        <dbReference type="SAM" id="MobiDB-lite"/>
    </source>
</evidence>
<comment type="caution">
    <text evidence="2">The sequence shown here is derived from an EMBL/GenBank/DDBJ whole genome shotgun (WGS) entry which is preliminary data.</text>
</comment>
<name>A0A5A7Q056_STRAF</name>
<evidence type="ECO:0000313" key="2">
    <source>
        <dbReference type="EMBL" id="GER38286.1"/>
    </source>
</evidence>
<feature type="compositionally biased region" description="Polar residues" evidence="1">
    <location>
        <begin position="9"/>
        <end position="22"/>
    </location>
</feature>
<organism evidence="2 3">
    <name type="scientific">Striga asiatica</name>
    <name type="common">Asiatic witchweed</name>
    <name type="synonym">Buchnera asiatica</name>
    <dbReference type="NCBI Taxonomy" id="4170"/>
    <lineage>
        <taxon>Eukaryota</taxon>
        <taxon>Viridiplantae</taxon>
        <taxon>Streptophyta</taxon>
        <taxon>Embryophyta</taxon>
        <taxon>Tracheophyta</taxon>
        <taxon>Spermatophyta</taxon>
        <taxon>Magnoliopsida</taxon>
        <taxon>eudicotyledons</taxon>
        <taxon>Gunneridae</taxon>
        <taxon>Pentapetalae</taxon>
        <taxon>asterids</taxon>
        <taxon>lamiids</taxon>
        <taxon>Lamiales</taxon>
        <taxon>Orobanchaceae</taxon>
        <taxon>Buchnereae</taxon>
        <taxon>Striga</taxon>
    </lineage>
</organism>
<dbReference type="EMBL" id="BKCP01005461">
    <property type="protein sequence ID" value="GER38286.1"/>
    <property type="molecule type" value="Genomic_DNA"/>
</dbReference>
<protein>
    <submittedName>
        <fullName evidence="2">Oxygen-independent coproporphyrinogen IIIoxidase</fullName>
    </submittedName>
</protein>